<keyword evidence="13 16" id="KW-0472">Membrane</keyword>
<dbReference type="HAMAP" id="MF_00404">
    <property type="entry name" value="OadG"/>
    <property type="match status" value="1"/>
</dbReference>
<keyword evidence="9 16" id="KW-1278">Translocase</keyword>
<proteinExistence type="inferred from homology"/>
<evidence type="ECO:0000256" key="3">
    <source>
        <dbReference type="ARBA" id="ARBA00004162"/>
    </source>
</evidence>
<keyword evidence="6 16" id="KW-0813">Transport</keyword>
<dbReference type="GO" id="GO:0036376">
    <property type="term" value="P:sodium ion export across plasma membrane"/>
    <property type="evidence" value="ECO:0007669"/>
    <property type="project" value="InterPro"/>
</dbReference>
<evidence type="ECO:0000256" key="2">
    <source>
        <dbReference type="ARBA" id="ARBA00003002"/>
    </source>
</evidence>
<dbReference type="EC" id="7.2.4.2" evidence="16"/>
<comment type="caution">
    <text evidence="18">The sequence shown here is derived from an EMBL/GenBank/DDBJ whole genome shotgun (WGS) entry which is preliminary data.</text>
</comment>
<gene>
    <name evidence="16" type="primary">oadG</name>
    <name evidence="18" type="ORF">GZ78_00500</name>
</gene>
<evidence type="ECO:0000313" key="19">
    <source>
        <dbReference type="Proteomes" id="UP000028073"/>
    </source>
</evidence>
<dbReference type="RefSeq" id="WP_034831904.1">
    <property type="nucleotide sequence ID" value="NZ_JOKH01000001.1"/>
</dbReference>
<dbReference type="GO" id="GO:0005886">
    <property type="term" value="C:plasma membrane"/>
    <property type="evidence" value="ECO:0007669"/>
    <property type="project" value="UniProtKB-SubCell"/>
</dbReference>
<dbReference type="GO" id="GO:0015081">
    <property type="term" value="F:sodium ion transmembrane transporter activity"/>
    <property type="evidence" value="ECO:0007669"/>
    <property type="project" value="UniProtKB-UniRule"/>
</dbReference>
<evidence type="ECO:0000313" key="18">
    <source>
        <dbReference type="EMBL" id="KEQ18647.1"/>
    </source>
</evidence>
<keyword evidence="19" id="KW-1185">Reference proteome</keyword>
<comment type="subcellular location">
    <subcellularLocation>
        <location evidence="3 16 17">Cell membrane</location>
        <topology evidence="3 16 17">Single-pass membrane protein</topology>
    </subcellularLocation>
</comment>
<organism evidence="18 19">
    <name type="scientific">Endozoicomonas numazuensis</name>
    <dbReference type="NCBI Taxonomy" id="1137799"/>
    <lineage>
        <taxon>Bacteria</taxon>
        <taxon>Pseudomonadati</taxon>
        <taxon>Pseudomonadota</taxon>
        <taxon>Gammaproteobacteria</taxon>
        <taxon>Oceanospirillales</taxon>
        <taxon>Endozoicomonadaceae</taxon>
        <taxon>Endozoicomonas</taxon>
    </lineage>
</organism>
<dbReference type="GO" id="GO:0008948">
    <property type="term" value="F:oxaloacetate decarboxylase activity"/>
    <property type="evidence" value="ECO:0007669"/>
    <property type="project" value="UniProtKB-UniRule"/>
</dbReference>
<dbReference type="EMBL" id="JOKH01000001">
    <property type="protein sequence ID" value="KEQ18647.1"/>
    <property type="molecule type" value="Genomic_DNA"/>
</dbReference>
<evidence type="ECO:0000256" key="15">
    <source>
        <dbReference type="ARBA" id="ARBA00048176"/>
    </source>
</evidence>
<evidence type="ECO:0000256" key="14">
    <source>
        <dbReference type="ARBA" id="ARBA00023201"/>
    </source>
</evidence>
<keyword evidence="14 16" id="KW-0739">Sodium transport</keyword>
<evidence type="ECO:0000256" key="9">
    <source>
        <dbReference type="ARBA" id="ARBA00022967"/>
    </source>
</evidence>
<evidence type="ECO:0000256" key="8">
    <source>
        <dbReference type="ARBA" id="ARBA00022692"/>
    </source>
</evidence>
<comment type="subunit">
    <text evidence="5 16">Heterotrimer of an alpha, a beta and a gamma subunit.</text>
</comment>
<comment type="catalytic activity">
    <reaction evidence="15 16 17">
        <text>oxaloacetate + 2 Na(+)(in) + H(+) = pyruvate + 2 Na(+)(out) + CO2</text>
        <dbReference type="Rhea" id="RHEA:57724"/>
        <dbReference type="ChEBI" id="CHEBI:15361"/>
        <dbReference type="ChEBI" id="CHEBI:15378"/>
        <dbReference type="ChEBI" id="CHEBI:16452"/>
        <dbReference type="ChEBI" id="CHEBI:16526"/>
        <dbReference type="ChEBI" id="CHEBI:29101"/>
        <dbReference type="EC" id="7.2.4.2"/>
    </reaction>
</comment>
<dbReference type="eggNOG" id="COG3630">
    <property type="taxonomic scope" value="Bacteria"/>
</dbReference>
<evidence type="ECO:0000256" key="10">
    <source>
        <dbReference type="ARBA" id="ARBA00022989"/>
    </source>
</evidence>
<keyword evidence="7 16" id="KW-1003">Cell membrane</keyword>
<evidence type="ECO:0000256" key="4">
    <source>
        <dbReference type="ARBA" id="ARBA00005844"/>
    </source>
</evidence>
<dbReference type="Pfam" id="PF04277">
    <property type="entry name" value="OAD_gamma"/>
    <property type="match status" value="1"/>
</dbReference>
<dbReference type="InterPro" id="IPR005899">
    <property type="entry name" value="Na_pump_deCOase"/>
</dbReference>
<evidence type="ECO:0000256" key="12">
    <source>
        <dbReference type="ARBA" id="ARBA00023065"/>
    </source>
</evidence>
<dbReference type="Proteomes" id="UP000028073">
    <property type="component" value="Unassembled WGS sequence"/>
</dbReference>
<name>A0A081NJM4_9GAMM</name>
<comment type="cofactor">
    <cofactor evidence="1 16 17">
        <name>Na(+)</name>
        <dbReference type="ChEBI" id="CHEBI:29101"/>
    </cofactor>
</comment>
<accession>A0A081NJM4</accession>
<keyword evidence="10 16" id="KW-1133">Transmembrane helix</keyword>
<keyword evidence="8 16" id="KW-0812">Transmembrane</keyword>
<evidence type="ECO:0000256" key="1">
    <source>
        <dbReference type="ARBA" id="ARBA00001959"/>
    </source>
</evidence>
<evidence type="ECO:0000256" key="17">
    <source>
        <dbReference type="RuleBase" id="RU004278"/>
    </source>
</evidence>
<keyword evidence="11 16" id="KW-0915">Sodium</keyword>
<evidence type="ECO:0000256" key="6">
    <source>
        <dbReference type="ARBA" id="ARBA00022448"/>
    </source>
</evidence>
<reference evidence="18 19" key="1">
    <citation type="submission" date="2014-06" db="EMBL/GenBank/DDBJ databases">
        <title>Whole Genome Sequences of Three Symbiotic Endozoicomonas Bacteria.</title>
        <authorList>
            <person name="Neave M.J."/>
            <person name="Apprill A."/>
            <person name="Voolstra C.R."/>
        </authorList>
    </citation>
    <scope>NUCLEOTIDE SEQUENCE [LARGE SCALE GENOMIC DNA]</scope>
    <source>
        <strain evidence="18 19">DSM 25634</strain>
    </source>
</reference>
<dbReference type="OrthoDB" id="5772594at2"/>
<evidence type="ECO:0000256" key="11">
    <source>
        <dbReference type="ARBA" id="ARBA00023053"/>
    </source>
</evidence>
<evidence type="ECO:0000256" key="5">
    <source>
        <dbReference type="ARBA" id="ARBA00011869"/>
    </source>
</evidence>
<keyword evidence="12 16" id="KW-0406">Ion transport</keyword>
<protein>
    <recommendedName>
        <fullName evidence="16">Probable oxaloacetate decarboxylase gamma chain</fullName>
        <ecNumber evidence="16">7.2.4.2</ecNumber>
    </recommendedName>
</protein>
<dbReference type="InterPro" id="IPR023424">
    <property type="entry name" value="OadG"/>
</dbReference>
<dbReference type="AlphaFoldDB" id="A0A081NJM4"/>
<dbReference type="GO" id="GO:0015451">
    <property type="term" value="F:decarboxylation-driven active transmembrane transporter activity"/>
    <property type="evidence" value="ECO:0007669"/>
    <property type="project" value="UniProtKB-EC"/>
</dbReference>
<comment type="similarity">
    <text evidence="4 16 17">Belongs to the OadG family.</text>
</comment>
<sequence>MSPSDLLSEGLSLMAFGMGFVFLFLSALVVVTSLMSRVIGRYFPDPVPASPVSARPVARPGAHKNDTELVAAISAAIRMHRSRDSGAKNIKTNK</sequence>
<evidence type="ECO:0000256" key="7">
    <source>
        <dbReference type="ARBA" id="ARBA00022475"/>
    </source>
</evidence>
<evidence type="ECO:0000256" key="13">
    <source>
        <dbReference type="ARBA" id="ARBA00023136"/>
    </source>
</evidence>
<dbReference type="STRING" id="1137799.GZ78_00500"/>
<dbReference type="NCBIfam" id="TIGR01195">
    <property type="entry name" value="oadG_fam"/>
    <property type="match status" value="1"/>
</dbReference>
<feature type="transmembrane region" description="Helical" evidence="16 17">
    <location>
        <begin position="12"/>
        <end position="34"/>
    </location>
</feature>
<comment type="function">
    <text evidence="2 16 17">Catalyzes the decarboxylation of oxaloacetate coupled to Na(+) translocation.</text>
</comment>
<evidence type="ECO:0000256" key="16">
    <source>
        <dbReference type="HAMAP-Rule" id="MF_00404"/>
    </source>
</evidence>